<dbReference type="Pfam" id="PF08395">
    <property type="entry name" value="7tm_7"/>
    <property type="match status" value="1"/>
</dbReference>
<keyword evidence="2 6" id="KW-1003">Cell membrane</keyword>
<dbReference type="AlphaFoldDB" id="A0ABD2AV93"/>
<dbReference type="InterPro" id="IPR013604">
    <property type="entry name" value="7TM_chemorcpt"/>
</dbReference>
<feature type="transmembrane region" description="Helical" evidence="6">
    <location>
        <begin position="128"/>
        <end position="146"/>
    </location>
</feature>
<sequence length="369" mass="44135">MATVSKNLADTLSSLELILKFFALGNFENLSGKLNLYFNNLYVIIVWLIYFSIAIYLQYHKYICQDIIGFIMFNSKLLSLLITVISLQYYKQTWKRCLDKITMINDTLERLHIPNKYQSLHNRIKRNILVWILISIIVYITQLSWYKDSLKKIETYLLYMASIFERINKYILHLTMNKNNGSETTRTSAAFKRSNYQRFINTSHHKQSLLTIMHVHLELSKTCYEFHETFQIQLTFEMMTRFIYILGFIQAQYIYFSFTLSYMFDFIPVVLLIAVSLLKVIFLNNTIEKCCTKAKYTEHVLHILRDFTYDSERQEEIFQFILQITQTRLRLSGWGLFDFGHHFVYKYFMTIIDYIVIIEQLNDFSNNSP</sequence>
<evidence type="ECO:0000256" key="2">
    <source>
        <dbReference type="ARBA" id="ARBA00022475"/>
    </source>
</evidence>
<evidence type="ECO:0000313" key="8">
    <source>
        <dbReference type="Proteomes" id="UP001607302"/>
    </source>
</evidence>
<gene>
    <name evidence="7" type="ORF">V1478_009055</name>
</gene>
<dbReference type="Proteomes" id="UP001607302">
    <property type="component" value="Unassembled WGS sequence"/>
</dbReference>
<keyword evidence="6" id="KW-0807">Transducer</keyword>
<proteinExistence type="inferred from homology"/>
<keyword evidence="6" id="KW-0675">Receptor</keyword>
<reference evidence="7 8" key="1">
    <citation type="journal article" date="2024" name="Ann. Entomol. Soc. Am.">
        <title>Genomic analyses of the southern and eastern yellowjacket wasps (Hymenoptera: Vespidae) reveal evolutionary signatures of social life.</title>
        <authorList>
            <person name="Catto M.A."/>
            <person name="Caine P.B."/>
            <person name="Orr S.E."/>
            <person name="Hunt B.G."/>
            <person name="Goodisman M.A.D."/>
        </authorList>
    </citation>
    <scope>NUCLEOTIDE SEQUENCE [LARGE SCALE GENOMIC DNA]</scope>
    <source>
        <strain evidence="7">233</strain>
        <tissue evidence="7">Head and thorax</tissue>
    </source>
</reference>
<comment type="subcellular location">
    <subcellularLocation>
        <location evidence="1 6">Cell membrane</location>
        <topology evidence="1 6">Multi-pass membrane protein</topology>
    </subcellularLocation>
</comment>
<name>A0ABD2AV93_VESSQ</name>
<evidence type="ECO:0000313" key="7">
    <source>
        <dbReference type="EMBL" id="KAL2724542.1"/>
    </source>
</evidence>
<comment type="caution">
    <text evidence="7">The sequence shown here is derived from an EMBL/GenBank/DDBJ whole genome shotgun (WGS) entry which is preliminary data.</text>
</comment>
<dbReference type="GO" id="GO:0007165">
    <property type="term" value="P:signal transduction"/>
    <property type="evidence" value="ECO:0007669"/>
    <property type="project" value="UniProtKB-KW"/>
</dbReference>
<keyword evidence="5 6" id="KW-0472">Membrane</keyword>
<protein>
    <recommendedName>
        <fullName evidence="6">Gustatory receptor</fullName>
    </recommendedName>
</protein>
<comment type="function">
    <text evidence="6">Gustatory receptor which mediates acceptance or avoidance behavior, depending on its substrates.</text>
</comment>
<feature type="transmembrane region" description="Helical" evidence="6">
    <location>
        <begin position="36"/>
        <end position="57"/>
    </location>
</feature>
<feature type="transmembrane region" description="Helical" evidence="6">
    <location>
        <begin position="69"/>
        <end position="90"/>
    </location>
</feature>
<feature type="transmembrane region" description="Helical" evidence="6">
    <location>
        <begin position="266"/>
        <end position="287"/>
    </location>
</feature>
<keyword evidence="4 6" id="KW-1133">Transmembrane helix</keyword>
<evidence type="ECO:0000256" key="4">
    <source>
        <dbReference type="ARBA" id="ARBA00022989"/>
    </source>
</evidence>
<organism evidence="7 8">
    <name type="scientific">Vespula squamosa</name>
    <name type="common">Southern yellow jacket</name>
    <name type="synonym">Wasp</name>
    <dbReference type="NCBI Taxonomy" id="30214"/>
    <lineage>
        <taxon>Eukaryota</taxon>
        <taxon>Metazoa</taxon>
        <taxon>Ecdysozoa</taxon>
        <taxon>Arthropoda</taxon>
        <taxon>Hexapoda</taxon>
        <taxon>Insecta</taxon>
        <taxon>Pterygota</taxon>
        <taxon>Neoptera</taxon>
        <taxon>Endopterygota</taxon>
        <taxon>Hymenoptera</taxon>
        <taxon>Apocrita</taxon>
        <taxon>Aculeata</taxon>
        <taxon>Vespoidea</taxon>
        <taxon>Vespidae</taxon>
        <taxon>Vespinae</taxon>
        <taxon>Vespula</taxon>
    </lineage>
</organism>
<keyword evidence="3 6" id="KW-0812">Transmembrane</keyword>
<evidence type="ECO:0000256" key="6">
    <source>
        <dbReference type="RuleBase" id="RU363108"/>
    </source>
</evidence>
<evidence type="ECO:0000256" key="3">
    <source>
        <dbReference type="ARBA" id="ARBA00022692"/>
    </source>
</evidence>
<evidence type="ECO:0000256" key="1">
    <source>
        <dbReference type="ARBA" id="ARBA00004651"/>
    </source>
</evidence>
<keyword evidence="8" id="KW-1185">Reference proteome</keyword>
<dbReference type="EMBL" id="JAUDFV010000139">
    <property type="protein sequence ID" value="KAL2724542.1"/>
    <property type="molecule type" value="Genomic_DNA"/>
</dbReference>
<evidence type="ECO:0000256" key="5">
    <source>
        <dbReference type="ARBA" id="ARBA00023136"/>
    </source>
</evidence>
<comment type="similarity">
    <text evidence="6">Belongs to the insect chemoreceptor superfamily. Gustatory receptor (GR) family.</text>
</comment>
<dbReference type="GO" id="GO:0005886">
    <property type="term" value="C:plasma membrane"/>
    <property type="evidence" value="ECO:0007669"/>
    <property type="project" value="UniProtKB-SubCell"/>
</dbReference>
<accession>A0ABD2AV93</accession>
<comment type="caution">
    <text evidence="6">Lacks conserved residue(s) required for the propagation of feature annotation.</text>
</comment>